<reference evidence="1 2" key="1">
    <citation type="submission" date="2018-08" db="EMBL/GenBank/DDBJ databases">
        <title>A genome reference for cultivated species of the human gut microbiota.</title>
        <authorList>
            <person name="Zou Y."/>
            <person name="Xue W."/>
            <person name="Luo G."/>
        </authorList>
    </citation>
    <scope>NUCLEOTIDE SEQUENCE [LARGE SCALE GENOMIC DNA]</scope>
    <source>
        <strain evidence="1 2">AM42-13AC</strain>
    </source>
</reference>
<proteinExistence type="predicted"/>
<comment type="caution">
    <text evidence="1">The sequence shown here is derived from an EMBL/GenBank/DDBJ whole genome shotgun (WGS) entry which is preliminary data.</text>
</comment>
<dbReference type="AlphaFoldDB" id="A0A413UA85"/>
<gene>
    <name evidence="1" type="ORF">DW907_10585</name>
</gene>
<evidence type="ECO:0000313" key="1">
    <source>
        <dbReference type="EMBL" id="RHB01693.1"/>
    </source>
</evidence>
<accession>A0A413UA85</accession>
<dbReference type="RefSeq" id="WP_118012071.1">
    <property type="nucleotide sequence ID" value="NZ_QSGD01000056.1"/>
</dbReference>
<name>A0A413UA85_9FIRM</name>
<protein>
    <submittedName>
        <fullName evidence="1">Uncharacterized protein</fullName>
    </submittedName>
</protein>
<dbReference type="EMBL" id="QSGD01000056">
    <property type="protein sequence ID" value="RHB01693.1"/>
    <property type="molecule type" value="Genomic_DNA"/>
</dbReference>
<evidence type="ECO:0000313" key="2">
    <source>
        <dbReference type="Proteomes" id="UP000285288"/>
    </source>
</evidence>
<dbReference type="Proteomes" id="UP000285288">
    <property type="component" value="Unassembled WGS sequence"/>
</dbReference>
<organism evidence="1 2">
    <name type="scientific">Holdemanella biformis</name>
    <dbReference type="NCBI Taxonomy" id="1735"/>
    <lineage>
        <taxon>Bacteria</taxon>
        <taxon>Bacillati</taxon>
        <taxon>Bacillota</taxon>
        <taxon>Erysipelotrichia</taxon>
        <taxon>Erysipelotrichales</taxon>
        <taxon>Erysipelotrichaceae</taxon>
        <taxon>Holdemanella</taxon>
    </lineage>
</organism>
<sequence>MYTILFPSDYFNRNKIDAELEQEYDAAKKAGFDVMLFDYSSWFESRKLSIPRTQSHSVHR</sequence>